<evidence type="ECO:0000256" key="3">
    <source>
        <dbReference type="ARBA" id="ARBA00022692"/>
    </source>
</evidence>
<name>A0AB74U4P0_9GAMM</name>
<sequence>MNPKLTTPARGDSRPANAIFRRRPAATTLAMLAVVIALPLVVPSATLACEILIFAMAVLGCNLLLGYTGLLSFGQAIFFGSGAYVAALAMIHWQVGLFTALLLAAAAGGLLALLVGALAIRRTGIYFVMLTLALTQMAYFIAYTLSDWTGGDNGLLDVPRPPLAIGGFTLFDLASPLAFYGLVAVLFVLLYLGARRVIDSAFGSTLLAIRENEARAAAVGYDTRHFKILAFALSGAVTGLAGALYAMLLNFAPLSNIELPMSEQILIMTIIGGTGSLFGSLLGAGTIVILGDLLSALWPRWMLLLGVALIAVVMFMRGGLWGGLESLGRRRAGAARKAQEDA</sequence>
<evidence type="ECO:0000256" key="6">
    <source>
        <dbReference type="SAM" id="Phobius"/>
    </source>
</evidence>
<keyword evidence="2" id="KW-1003">Cell membrane</keyword>
<evidence type="ECO:0000256" key="5">
    <source>
        <dbReference type="ARBA" id="ARBA00023136"/>
    </source>
</evidence>
<dbReference type="PANTHER" id="PTHR30482:SF17">
    <property type="entry name" value="ABC TRANSPORTER ATP-BINDING PROTEIN"/>
    <property type="match status" value="1"/>
</dbReference>
<evidence type="ECO:0000313" key="7">
    <source>
        <dbReference type="EMBL" id="XCJ79147.1"/>
    </source>
</evidence>
<feature type="transmembrane region" description="Helical" evidence="6">
    <location>
        <begin position="77"/>
        <end position="95"/>
    </location>
</feature>
<dbReference type="InterPro" id="IPR043428">
    <property type="entry name" value="LivM-like"/>
</dbReference>
<dbReference type="CDD" id="cd06581">
    <property type="entry name" value="TM_PBP1_LivM_like"/>
    <property type="match status" value="1"/>
</dbReference>
<feature type="transmembrane region" description="Helical" evidence="6">
    <location>
        <begin position="228"/>
        <end position="253"/>
    </location>
</feature>
<dbReference type="Pfam" id="PF02653">
    <property type="entry name" value="BPD_transp_2"/>
    <property type="match status" value="1"/>
</dbReference>
<feature type="transmembrane region" description="Helical" evidence="6">
    <location>
        <begin position="24"/>
        <end position="45"/>
    </location>
</feature>
<evidence type="ECO:0000256" key="1">
    <source>
        <dbReference type="ARBA" id="ARBA00004429"/>
    </source>
</evidence>
<comment type="subcellular location">
    <subcellularLocation>
        <location evidence="1">Cell inner membrane</location>
        <topology evidence="1">Multi-pass membrane protein</topology>
    </subcellularLocation>
</comment>
<feature type="transmembrane region" description="Helical" evidence="6">
    <location>
        <begin position="165"/>
        <end position="192"/>
    </location>
</feature>
<organism evidence="7">
    <name type="scientific">Salinicola endophyticus</name>
    <dbReference type="NCBI Taxonomy" id="1949083"/>
    <lineage>
        <taxon>Bacteria</taxon>
        <taxon>Pseudomonadati</taxon>
        <taxon>Pseudomonadota</taxon>
        <taxon>Gammaproteobacteria</taxon>
        <taxon>Oceanospirillales</taxon>
        <taxon>Halomonadaceae</taxon>
        <taxon>Salinicola</taxon>
    </lineage>
</organism>
<keyword evidence="3 6" id="KW-0812">Transmembrane</keyword>
<dbReference type="GO" id="GO:0015658">
    <property type="term" value="F:branched-chain amino acid transmembrane transporter activity"/>
    <property type="evidence" value="ECO:0007669"/>
    <property type="project" value="InterPro"/>
</dbReference>
<protein>
    <submittedName>
        <fullName evidence="7">Branched-chain amino acid ABC transporter permease</fullName>
    </submittedName>
</protein>
<keyword evidence="5 6" id="KW-0472">Membrane</keyword>
<gene>
    <name evidence="7" type="ORF">ABV408_17130</name>
</gene>
<feature type="transmembrane region" description="Helical" evidence="6">
    <location>
        <begin position="101"/>
        <end position="120"/>
    </location>
</feature>
<keyword evidence="4 6" id="KW-1133">Transmembrane helix</keyword>
<reference evidence="7" key="1">
    <citation type="submission" date="2024-06" db="EMBL/GenBank/DDBJ databases">
        <title>Complete genome of Salinicola endophyticus HNIBRBA4755.</title>
        <authorList>
            <person name="Shin S.Y."/>
            <person name="Kang H."/>
            <person name="Song J."/>
        </authorList>
    </citation>
    <scope>NUCLEOTIDE SEQUENCE</scope>
    <source>
        <strain evidence="7">HNIBRBA4755</strain>
    </source>
</reference>
<feature type="transmembrane region" description="Helical" evidence="6">
    <location>
        <begin position="265"/>
        <end position="289"/>
    </location>
</feature>
<dbReference type="EMBL" id="CP159578">
    <property type="protein sequence ID" value="XCJ79147.1"/>
    <property type="molecule type" value="Genomic_DNA"/>
</dbReference>
<dbReference type="RefSeq" id="WP_353980098.1">
    <property type="nucleotide sequence ID" value="NZ_CP159578.1"/>
</dbReference>
<dbReference type="InterPro" id="IPR001851">
    <property type="entry name" value="ABC_transp_permease"/>
</dbReference>
<evidence type="ECO:0000256" key="4">
    <source>
        <dbReference type="ARBA" id="ARBA00022989"/>
    </source>
</evidence>
<feature type="transmembrane region" description="Helical" evidence="6">
    <location>
        <begin position="125"/>
        <end position="145"/>
    </location>
</feature>
<dbReference type="GO" id="GO:0005886">
    <property type="term" value="C:plasma membrane"/>
    <property type="evidence" value="ECO:0007669"/>
    <property type="project" value="UniProtKB-SubCell"/>
</dbReference>
<dbReference type="PANTHER" id="PTHR30482">
    <property type="entry name" value="HIGH-AFFINITY BRANCHED-CHAIN AMINO ACID TRANSPORT SYSTEM PERMEASE"/>
    <property type="match status" value="1"/>
</dbReference>
<feature type="transmembrane region" description="Helical" evidence="6">
    <location>
        <begin position="51"/>
        <end position="70"/>
    </location>
</feature>
<accession>A0AB74U4P0</accession>
<evidence type="ECO:0000256" key="2">
    <source>
        <dbReference type="ARBA" id="ARBA00022475"/>
    </source>
</evidence>
<proteinExistence type="predicted"/>
<dbReference type="AlphaFoldDB" id="A0AB74U4P0"/>
<feature type="transmembrane region" description="Helical" evidence="6">
    <location>
        <begin position="301"/>
        <end position="320"/>
    </location>
</feature>